<keyword evidence="2" id="KW-1185">Reference proteome</keyword>
<dbReference type="Proteomes" id="UP000078582">
    <property type="component" value="Chromosome"/>
</dbReference>
<dbReference type="RefSeq" id="WP_068222115.1">
    <property type="nucleotide sequence ID" value="NZ_CP014623.1"/>
</dbReference>
<gene>
    <name evidence="1" type="ORF">AYR53_01405</name>
</gene>
<proteinExistence type="predicted"/>
<protein>
    <submittedName>
        <fullName evidence="1">Uncharacterized protein</fullName>
    </submittedName>
</protein>
<dbReference type="AlphaFoldDB" id="A0A192H0Q0"/>
<dbReference type="STRING" id="375175.AYR53_01405"/>
<dbReference type="OrthoDB" id="2299192at2"/>
<dbReference type="EMBL" id="CP014873">
    <property type="protein sequence ID" value="ANK61536.1"/>
    <property type="molecule type" value="Genomic_DNA"/>
</dbReference>
<organism evidence="1 2">
    <name type="scientific">Loigolactobacillus backii</name>
    <dbReference type="NCBI Taxonomy" id="375175"/>
    <lineage>
        <taxon>Bacteria</taxon>
        <taxon>Bacillati</taxon>
        <taxon>Bacillota</taxon>
        <taxon>Bacilli</taxon>
        <taxon>Lactobacillales</taxon>
        <taxon>Lactobacillaceae</taxon>
        <taxon>Loigolactobacillus</taxon>
    </lineage>
</organism>
<evidence type="ECO:0000313" key="2">
    <source>
        <dbReference type="Proteomes" id="UP000078582"/>
    </source>
</evidence>
<dbReference type="KEGG" id="lbt:AYR52_00105"/>
<dbReference type="GeneID" id="42980893"/>
<sequence>MQLTVPNKHFFKRLKQGNVFFLKDTMVLVPYPEDYTQTLDLISLDYQIMRDELATQTDLTKVNCVYQIDPDADMAMADIKLQFVPKTAGEKEFQIEKSYHVFLDNVD</sequence>
<reference evidence="1 2" key="1">
    <citation type="submission" date="2016-03" db="EMBL/GenBank/DDBJ databases">
        <title>Pediococcus and Lactobacillus from brewery environment - whole genome sequencing and assembly.</title>
        <authorList>
            <person name="Behr J."/>
            <person name="Geissler A.J."/>
            <person name="Vogel R.F."/>
        </authorList>
    </citation>
    <scope>NUCLEOTIDE SEQUENCE [LARGE SCALE GENOMIC DNA]</scope>
    <source>
        <strain evidence="1 2">TMW 1.1989</strain>
    </source>
</reference>
<evidence type="ECO:0000313" key="1">
    <source>
        <dbReference type="EMBL" id="ANK61536.1"/>
    </source>
</evidence>
<accession>A0A192H0Q0</accession>
<name>A0A192H0Q0_9LACO</name>